<evidence type="ECO:0000256" key="4">
    <source>
        <dbReference type="SAM" id="MobiDB-lite"/>
    </source>
</evidence>
<evidence type="ECO:0000259" key="5">
    <source>
        <dbReference type="PROSITE" id="PS51755"/>
    </source>
</evidence>
<comment type="caution">
    <text evidence="6">The sequence shown here is derived from an EMBL/GenBank/DDBJ whole genome shotgun (WGS) entry which is preliminary data.</text>
</comment>
<dbReference type="Gene3D" id="1.10.10.10">
    <property type="entry name" value="Winged helix-like DNA-binding domain superfamily/Winged helix DNA-binding domain"/>
    <property type="match status" value="1"/>
</dbReference>
<dbReference type="InterPro" id="IPR058852">
    <property type="entry name" value="HTH_77"/>
</dbReference>
<gene>
    <name evidence="6" type="ORF">HF577_29890</name>
</gene>
<dbReference type="Gene3D" id="3.40.50.300">
    <property type="entry name" value="P-loop containing nucleotide triphosphate hydrolases"/>
    <property type="match status" value="1"/>
</dbReference>
<organism evidence="6 7">
    <name type="scientific">Pseudonocardia xinjiangensis</name>
    <dbReference type="NCBI Taxonomy" id="75289"/>
    <lineage>
        <taxon>Bacteria</taxon>
        <taxon>Bacillati</taxon>
        <taxon>Actinomycetota</taxon>
        <taxon>Actinomycetes</taxon>
        <taxon>Pseudonocardiales</taxon>
        <taxon>Pseudonocardiaceae</taxon>
        <taxon>Pseudonocardia</taxon>
    </lineage>
</organism>
<evidence type="ECO:0000313" key="7">
    <source>
        <dbReference type="Proteomes" id="UP001296706"/>
    </source>
</evidence>
<sequence length="1082" mass="113571">MRIALLGAVEVWPDGTDHGGDPGPVPLGGPRLRGLLARLALDAGRAVAASELVDDLWGETPPDAAVNALQALVSRLRRAIGADLVDTAARGYRLRVPPDAVDALRFTALLTAADAAGETEAHTLLGQAIALWDGPALADVLDLPFARPVAHRLTERRAVAVERRARLGLRLGNAAAEIDALRVQLDAAPLRESTAVLLARALHADGRQADALAVLDGTRSRLADELGVDPGAELEAARLAVLRGDATPARKPLVAAPPPPQPTAPISSFVGRSRDVDRIRGLLRTTRLVTLTGPGGAGKTRLAREAVASGASGSMVAELAALTTADQLPAAVLTAAGGPELQLRTQDDVGPPTTDRLVTVLGGRDLVLVLDNCEHLVDGVAVLAETLLHACPRLRVLATSREPLGVPGEVLHPVEALAPSDAVRLFVDRATAVRPGFALTPDVEEAVVEICRRLDGQPLPIELAAARLRSLAPAEIATRLDDRFRLLTSGSRTALPRHQTLRAVVDWSWDLLTEAERAVARRLAVFAGGATVTAAERVCSGAPGPAPGEVFELLAALVDKSLVVAVPQNEGNTRYRMLETIREYAGERLDEAGERAAAQATHAAVVLELAEAAEPLLRGAEQLHWLVRLRAEADEIDIVLRRAVTASDAATAHRLVAAMAWSWIERGLFDEVERWVEAVQLLTSPAPLRARAMNTAFLALVRVGRGNLPAAAQAVETALALAAGLPRPLPPLLELLGPVSTLFSRADAAPIEQLSAVSPDPWVRAFALQMRAQIAENDGLLDDQRRYVRAAHELFIRTGDRFGLGMVVHSLGELEDIAGEHNAAARAYDEAIALATELGNDDDLPHFMSKRASLAARRGDLGTARKVLEQARALTKGPFGMGGVLAISSAQVERLAGDLDAARAHLAGAATEMGSAGPGAPQRWAFLAMTRAAVELTSGDRQASGAALRDAVAAAVESRDGPVAAAVAEVAAQVVLADGDAECAGLLLGVAAAQRGAIDRGNPEVLAVRDGVRDALGPEAADQLMRRGRDLPRADGLAALTEVVARAAELRGLPAVLGSSNNAEETGGERRDARSEVEARRP</sequence>
<dbReference type="CDD" id="cd15831">
    <property type="entry name" value="BTAD"/>
    <property type="match status" value="1"/>
</dbReference>
<dbReference type="PANTHER" id="PTHR47691:SF3">
    <property type="entry name" value="HTH-TYPE TRANSCRIPTIONAL REGULATOR RV0890C-RELATED"/>
    <property type="match status" value="1"/>
</dbReference>
<dbReference type="InterPro" id="IPR001867">
    <property type="entry name" value="OmpR/PhoB-type_DNA-bd"/>
</dbReference>
<dbReference type="InterPro" id="IPR036388">
    <property type="entry name" value="WH-like_DNA-bd_sf"/>
</dbReference>
<evidence type="ECO:0000256" key="3">
    <source>
        <dbReference type="PROSITE-ProRule" id="PRU01091"/>
    </source>
</evidence>
<dbReference type="InterPro" id="IPR016032">
    <property type="entry name" value="Sig_transdc_resp-reg_C-effctor"/>
</dbReference>
<dbReference type="InterPro" id="IPR011990">
    <property type="entry name" value="TPR-like_helical_dom_sf"/>
</dbReference>
<dbReference type="Pfam" id="PF25872">
    <property type="entry name" value="HTH_77"/>
    <property type="match status" value="1"/>
</dbReference>
<dbReference type="InterPro" id="IPR005158">
    <property type="entry name" value="BTAD"/>
</dbReference>
<dbReference type="InterPro" id="IPR027417">
    <property type="entry name" value="P-loop_NTPase"/>
</dbReference>
<name>A0ABX1RMT3_9PSEU</name>
<dbReference type="SUPFAM" id="SSF52540">
    <property type="entry name" value="P-loop containing nucleoside triphosphate hydrolases"/>
    <property type="match status" value="1"/>
</dbReference>
<dbReference type="RefSeq" id="WP_169399327.1">
    <property type="nucleotide sequence ID" value="NZ_BAAAJH010000046.1"/>
</dbReference>
<dbReference type="Proteomes" id="UP001296706">
    <property type="component" value="Unassembled WGS sequence"/>
</dbReference>
<reference evidence="6 7" key="1">
    <citation type="submission" date="2020-04" db="EMBL/GenBank/DDBJ databases">
        <authorList>
            <person name="Klaysubun C."/>
            <person name="Duangmal K."/>
            <person name="Lipun K."/>
        </authorList>
    </citation>
    <scope>NUCLEOTIDE SEQUENCE [LARGE SCALE GENOMIC DNA]</scope>
    <source>
        <strain evidence="6 7">JCM 11839</strain>
    </source>
</reference>
<accession>A0ABX1RMT3</accession>
<feature type="DNA-binding region" description="OmpR/PhoB-type" evidence="3">
    <location>
        <begin position="1"/>
        <end position="96"/>
    </location>
</feature>
<dbReference type="Pfam" id="PF03704">
    <property type="entry name" value="BTAD"/>
    <property type="match status" value="1"/>
</dbReference>
<dbReference type="Gene3D" id="1.25.40.10">
    <property type="entry name" value="Tetratricopeptide repeat domain"/>
    <property type="match status" value="2"/>
</dbReference>
<dbReference type="PANTHER" id="PTHR47691">
    <property type="entry name" value="REGULATOR-RELATED"/>
    <property type="match status" value="1"/>
</dbReference>
<comment type="similarity">
    <text evidence="1">Belongs to the AfsR/DnrI/RedD regulatory family.</text>
</comment>
<protein>
    <submittedName>
        <fullName evidence="6">AfsR/SARP family transcriptional regulator</fullName>
    </submittedName>
</protein>
<dbReference type="SUPFAM" id="SSF48452">
    <property type="entry name" value="TPR-like"/>
    <property type="match status" value="2"/>
</dbReference>
<dbReference type="SMART" id="SM00862">
    <property type="entry name" value="Trans_reg_C"/>
    <property type="match status" value="1"/>
</dbReference>
<evidence type="ECO:0000256" key="1">
    <source>
        <dbReference type="ARBA" id="ARBA00005820"/>
    </source>
</evidence>
<dbReference type="Pfam" id="PF00486">
    <property type="entry name" value="Trans_reg_C"/>
    <property type="match status" value="1"/>
</dbReference>
<feature type="region of interest" description="Disordered" evidence="4">
    <location>
        <begin position="1055"/>
        <end position="1082"/>
    </location>
</feature>
<feature type="domain" description="OmpR/PhoB-type" evidence="5">
    <location>
        <begin position="1"/>
        <end position="96"/>
    </location>
</feature>
<dbReference type="SUPFAM" id="SSF46894">
    <property type="entry name" value="C-terminal effector domain of the bipartite response regulators"/>
    <property type="match status" value="1"/>
</dbReference>
<keyword evidence="7" id="KW-1185">Reference proteome</keyword>
<dbReference type="SMART" id="SM01043">
    <property type="entry name" value="BTAD"/>
    <property type="match status" value="1"/>
</dbReference>
<feature type="region of interest" description="Disordered" evidence="4">
    <location>
        <begin position="250"/>
        <end position="269"/>
    </location>
</feature>
<keyword evidence="2 3" id="KW-0238">DNA-binding</keyword>
<evidence type="ECO:0000313" key="6">
    <source>
        <dbReference type="EMBL" id="NMH81292.1"/>
    </source>
</evidence>
<dbReference type="PROSITE" id="PS51755">
    <property type="entry name" value="OMPR_PHOB"/>
    <property type="match status" value="1"/>
</dbReference>
<dbReference type="EMBL" id="JAAXKY010000139">
    <property type="protein sequence ID" value="NMH81292.1"/>
    <property type="molecule type" value="Genomic_DNA"/>
</dbReference>
<proteinExistence type="inferred from homology"/>
<feature type="compositionally biased region" description="Basic and acidic residues" evidence="4">
    <location>
        <begin position="1067"/>
        <end position="1082"/>
    </location>
</feature>
<evidence type="ECO:0000256" key="2">
    <source>
        <dbReference type="ARBA" id="ARBA00023125"/>
    </source>
</evidence>